<dbReference type="SUPFAM" id="SSF81624">
    <property type="entry name" value="N-terminal domain of MutM-like DNA repair proteins"/>
    <property type="match status" value="1"/>
</dbReference>
<dbReference type="GO" id="GO:0003684">
    <property type="term" value="F:damaged DNA binding"/>
    <property type="evidence" value="ECO:0007669"/>
    <property type="project" value="InterPro"/>
</dbReference>
<evidence type="ECO:0000256" key="1">
    <source>
        <dbReference type="ARBA" id="ARBA00001668"/>
    </source>
</evidence>
<dbReference type="Pfam" id="PF06827">
    <property type="entry name" value="zf-FPG_IleRS"/>
    <property type="match status" value="1"/>
</dbReference>
<dbReference type="InterPro" id="IPR012319">
    <property type="entry name" value="FPG_cat"/>
</dbReference>
<evidence type="ECO:0000256" key="6">
    <source>
        <dbReference type="ARBA" id="ARBA00022771"/>
    </source>
</evidence>
<dbReference type="PROSITE" id="PS01242">
    <property type="entry name" value="ZF_FPG_1"/>
    <property type="match status" value="1"/>
</dbReference>
<evidence type="ECO:0000256" key="4">
    <source>
        <dbReference type="ARBA" id="ARBA00022723"/>
    </source>
</evidence>
<evidence type="ECO:0000259" key="17">
    <source>
        <dbReference type="PROSITE" id="PS51068"/>
    </source>
</evidence>
<gene>
    <name evidence="15" type="primary">mutM</name>
    <name evidence="15" type="synonym">fpg</name>
    <name evidence="18" type="ORF">PHACT_08590</name>
</gene>
<evidence type="ECO:0000256" key="8">
    <source>
        <dbReference type="ARBA" id="ARBA00022833"/>
    </source>
</evidence>
<evidence type="ECO:0000256" key="7">
    <source>
        <dbReference type="ARBA" id="ARBA00022801"/>
    </source>
</evidence>
<dbReference type="Gene3D" id="3.20.190.10">
    <property type="entry name" value="MutM-like, N-terminal"/>
    <property type="match status" value="1"/>
</dbReference>
<protein>
    <recommendedName>
        <fullName evidence="15">Formamidopyrimidine-DNA glycosylase</fullName>
        <shortName evidence="15">Fapy-DNA glycosylase</shortName>
        <ecNumber evidence="15">3.2.2.23</ecNumber>
    </recommendedName>
    <alternativeName>
        <fullName evidence="15">DNA-(apurinic or apyrimidinic site) lyase MutM</fullName>
        <shortName evidence="15">AP lyase MutM</shortName>
        <ecNumber evidence="15">4.2.99.18</ecNumber>
    </alternativeName>
</protein>
<dbReference type="NCBIfam" id="TIGR00577">
    <property type="entry name" value="fpg"/>
    <property type="match status" value="1"/>
</dbReference>
<comment type="caution">
    <text evidence="18">The sequence shown here is derived from an EMBL/GenBank/DDBJ whole genome shotgun (WGS) entry which is preliminary data.</text>
</comment>
<evidence type="ECO:0000256" key="2">
    <source>
        <dbReference type="ARBA" id="ARBA00009409"/>
    </source>
</evidence>
<dbReference type="EC" id="3.2.2.23" evidence="15"/>
<dbReference type="AlphaFoldDB" id="A0A1E8CLL3"/>
<keyword evidence="7 15" id="KW-0378">Hydrolase</keyword>
<comment type="similarity">
    <text evidence="2 15">Belongs to the FPG family.</text>
</comment>
<dbReference type="Pfam" id="PF01149">
    <property type="entry name" value="Fapy_DNA_glyco"/>
    <property type="match status" value="1"/>
</dbReference>
<keyword evidence="12 15" id="KW-0511">Multifunctional enzyme</keyword>
<sequence>MPELPEVETSRRGIDPHIRGQTIARSVVRQSQLRWPVSPQITALMPGQTVLGTQRRGKYILIETTAGHIIIHLGMSGSVRILPAGAPAAKHDHIDIVFTHELMLRYTDPRRFGCVLWSEDAIAEHPLLARLGPEPLAEDFDTSYLFRLSRGRKTPIKSFIMDSHVVVGVGNIYANEALFMAGIRPLVEAGSVSRARMARLVACIKQVIAHAITVGGTTLRDFVGGDGKPGYFQQSLLVYGRGTEPCKQCGGILQEVRLSARSTVFCKRCQR</sequence>
<comment type="catalytic activity">
    <reaction evidence="1 15">
        <text>Hydrolysis of DNA containing ring-opened 7-methylguanine residues, releasing 2,6-diamino-4-hydroxy-5-(N-methyl)formamidopyrimidine.</text>
        <dbReference type="EC" id="3.2.2.23"/>
    </reaction>
</comment>
<dbReference type="PROSITE" id="PS51066">
    <property type="entry name" value="ZF_FPG_2"/>
    <property type="match status" value="1"/>
</dbReference>
<dbReference type="InterPro" id="IPR015887">
    <property type="entry name" value="DNA_glyclase_Znf_dom_DNA_BS"/>
</dbReference>
<keyword evidence="4 15" id="KW-0479">Metal-binding</keyword>
<dbReference type="FunFam" id="3.20.190.10:FF:000001">
    <property type="entry name" value="Formamidopyrimidine-DNA glycosylase"/>
    <property type="match status" value="1"/>
</dbReference>
<evidence type="ECO:0000256" key="9">
    <source>
        <dbReference type="ARBA" id="ARBA00023125"/>
    </source>
</evidence>
<comment type="catalytic activity">
    <reaction evidence="14 15">
        <text>2'-deoxyribonucleotide-(2'-deoxyribose 5'-phosphate)-2'-deoxyribonucleotide-DNA = a 3'-end 2'-deoxyribonucleotide-(2,3-dehydro-2,3-deoxyribose 5'-phosphate)-DNA + a 5'-end 5'-phospho-2'-deoxyribonucleoside-DNA + H(+)</text>
        <dbReference type="Rhea" id="RHEA:66592"/>
        <dbReference type="Rhea" id="RHEA-COMP:13180"/>
        <dbReference type="Rhea" id="RHEA-COMP:16897"/>
        <dbReference type="Rhea" id="RHEA-COMP:17067"/>
        <dbReference type="ChEBI" id="CHEBI:15378"/>
        <dbReference type="ChEBI" id="CHEBI:136412"/>
        <dbReference type="ChEBI" id="CHEBI:157695"/>
        <dbReference type="ChEBI" id="CHEBI:167181"/>
        <dbReference type="EC" id="4.2.99.18"/>
    </reaction>
</comment>
<dbReference type="InterPro" id="IPR010663">
    <property type="entry name" value="Znf_FPG/IleRS"/>
</dbReference>
<keyword evidence="10 15" id="KW-0234">DNA repair</keyword>
<evidence type="ECO:0000259" key="16">
    <source>
        <dbReference type="PROSITE" id="PS51066"/>
    </source>
</evidence>
<dbReference type="InterPro" id="IPR020629">
    <property type="entry name" value="FPG_Glyclase"/>
</dbReference>
<keyword evidence="9 15" id="KW-0238">DNA-binding</keyword>
<dbReference type="GO" id="GO:0008270">
    <property type="term" value="F:zinc ion binding"/>
    <property type="evidence" value="ECO:0007669"/>
    <property type="project" value="UniProtKB-UniRule"/>
</dbReference>
<feature type="domain" description="FPG-type" evidence="16">
    <location>
        <begin position="237"/>
        <end position="271"/>
    </location>
</feature>
<keyword evidence="5 15" id="KW-0227">DNA damage</keyword>
<dbReference type="GO" id="GO:0140078">
    <property type="term" value="F:class I DNA-(apurinic or apyrimidinic site) endonuclease activity"/>
    <property type="evidence" value="ECO:0007669"/>
    <property type="project" value="UniProtKB-EC"/>
</dbReference>
<evidence type="ECO:0000256" key="10">
    <source>
        <dbReference type="ARBA" id="ARBA00023204"/>
    </source>
</evidence>
<evidence type="ECO:0000256" key="11">
    <source>
        <dbReference type="ARBA" id="ARBA00023239"/>
    </source>
</evidence>
<feature type="active site" description="Schiff-base intermediate with DNA" evidence="15">
    <location>
        <position position="2"/>
    </location>
</feature>
<dbReference type="NCBIfam" id="NF002211">
    <property type="entry name" value="PRK01103.1"/>
    <property type="match status" value="1"/>
</dbReference>
<feature type="active site" description="Proton donor; for beta-elimination activity" evidence="15">
    <location>
        <position position="58"/>
    </location>
</feature>
<comment type="subunit">
    <text evidence="3 15">Monomer.</text>
</comment>
<dbReference type="STRING" id="1524254.PHACT_08590"/>
<dbReference type="Pfam" id="PF06831">
    <property type="entry name" value="H2TH"/>
    <property type="match status" value="1"/>
</dbReference>
<dbReference type="InterPro" id="IPR015886">
    <property type="entry name" value="H2TH_FPG"/>
</dbReference>
<dbReference type="InterPro" id="IPR000214">
    <property type="entry name" value="Znf_DNA_glyclase/AP_lyase"/>
</dbReference>
<proteinExistence type="inferred from homology"/>
<dbReference type="RefSeq" id="WP_070116917.1">
    <property type="nucleotide sequence ID" value="NZ_MASR01000001.1"/>
</dbReference>
<dbReference type="Gene3D" id="1.10.8.50">
    <property type="match status" value="1"/>
</dbReference>
<dbReference type="SUPFAM" id="SSF57716">
    <property type="entry name" value="Glucocorticoid receptor-like (DNA-binding domain)"/>
    <property type="match status" value="1"/>
</dbReference>
<evidence type="ECO:0000256" key="5">
    <source>
        <dbReference type="ARBA" id="ARBA00022763"/>
    </source>
</evidence>
<dbReference type="OrthoDB" id="9800855at2"/>
<accession>A0A1E8CLL3</accession>
<comment type="function">
    <text evidence="15">Involved in base excision repair of DNA damaged by oxidation or by mutagenic agents. Acts as DNA glycosylase that recognizes and removes damaged bases. Has a preference for oxidized purines, such as 7,8-dihydro-8-oxoguanine (8-oxoG). Has AP (apurinic/apyrimidinic) lyase activity and introduces nicks in the DNA strand. Cleaves the DNA backbone by beta-delta elimination to generate a single-strand break at the site of the removed base with both 3'- and 5'-phosphates.</text>
</comment>
<dbReference type="InterPro" id="IPR010979">
    <property type="entry name" value="Ribosomal_uS13-like_H2TH"/>
</dbReference>
<feature type="binding site" evidence="15">
    <location>
        <position position="152"/>
    </location>
    <ligand>
        <name>DNA</name>
        <dbReference type="ChEBI" id="CHEBI:16991"/>
    </ligand>
</feature>
<dbReference type="HAMAP" id="MF_00103">
    <property type="entry name" value="Fapy_DNA_glycosyl"/>
    <property type="match status" value="1"/>
</dbReference>
<dbReference type="InterPro" id="IPR035937">
    <property type="entry name" value="FPG_N"/>
</dbReference>
<dbReference type="SMART" id="SM00898">
    <property type="entry name" value="Fapy_DNA_glyco"/>
    <property type="match status" value="1"/>
</dbReference>
<dbReference type="SMART" id="SM01232">
    <property type="entry name" value="H2TH"/>
    <property type="match status" value="1"/>
</dbReference>
<feature type="binding site" evidence="15">
    <location>
        <position position="110"/>
    </location>
    <ligand>
        <name>DNA</name>
        <dbReference type="ChEBI" id="CHEBI:16991"/>
    </ligand>
</feature>
<keyword evidence="13 15" id="KW-0326">Glycosidase</keyword>
<dbReference type="GO" id="GO:0034039">
    <property type="term" value="F:8-oxo-7,8-dihydroguanine DNA N-glycosylase activity"/>
    <property type="evidence" value="ECO:0007669"/>
    <property type="project" value="TreeGrafter"/>
</dbReference>
<evidence type="ECO:0000256" key="12">
    <source>
        <dbReference type="ARBA" id="ARBA00023268"/>
    </source>
</evidence>
<dbReference type="PANTHER" id="PTHR22993:SF9">
    <property type="entry name" value="FORMAMIDOPYRIMIDINE-DNA GLYCOSYLASE"/>
    <property type="match status" value="1"/>
</dbReference>
<keyword evidence="8 15" id="KW-0862">Zinc</keyword>
<evidence type="ECO:0000256" key="14">
    <source>
        <dbReference type="ARBA" id="ARBA00044632"/>
    </source>
</evidence>
<name>A0A1E8CLL3_9GAMM</name>
<feature type="active site" description="Proton donor" evidence="15">
    <location>
        <position position="3"/>
    </location>
</feature>
<evidence type="ECO:0000256" key="13">
    <source>
        <dbReference type="ARBA" id="ARBA00023295"/>
    </source>
</evidence>
<evidence type="ECO:0000313" key="18">
    <source>
        <dbReference type="EMBL" id="OFE13192.1"/>
    </source>
</evidence>
<dbReference type="PANTHER" id="PTHR22993">
    <property type="entry name" value="FORMAMIDOPYRIMIDINE-DNA GLYCOSYLASE"/>
    <property type="match status" value="1"/>
</dbReference>
<keyword evidence="6 15" id="KW-0863">Zinc-finger</keyword>
<feature type="active site" description="Proton donor; for delta-elimination activity" evidence="15">
    <location>
        <position position="261"/>
    </location>
</feature>
<evidence type="ECO:0000256" key="3">
    <source>
        <dbReference type="ARBA" id="ARBA00011245"/>
    </source>
</evidence>
<dbReference type="GO" id="GO:0006284">
    <property type="term" value="P:base-excision repair"/>
    <property type="evidence" value="ECO:0007669"/>
    <property type="project" value="InterPro"/>
</dbReference>
<dbReference type="EC" id="4.2.99.18" evidence="15"/>
<comment type="cofactor">
    <cofactor evidence="15">
        <name>Zn(2+)</name>
        <dbReference type="ChEBI" id="CHEBI:29105"/>
    </cofactor>
    <text evidence="15">Binds 1 zinc ion per subunit.</text>
</comment>
<dbReference type="FunFam" id="1.10.8.50:FF:000003">
    <property type="entry name" value="Formamidopyrimidine-DNA glycosylase"/>
    <property type="match status" value="1"/>
</dbReference>
<dbReference type="SUPFAM" id="SSF46946">
    <property type="entry name" value="S13-like H2TH domain"/>
    <property type="match status" value="1"/>
</dbReference>
<feature type="binding site" evidence="15">
    <location>
        <position position="91"/>
    </location>
    <ligand>
        <name>DNA</name>
        <dbReference type="ChEBI" id="CHEBI:16991"/>
    </ligand>
</feature>
<evidence type="ECO:0000256" key="15">
    <source>
        <dbReference type="HAMAP-Rule" id="MF_00103"/>
    </source>
</evidence>
<reference evidence="18" key="1">
    <citation type="submission" date="2016-07" db="EMBL/GenBank/DDBJ databases">
        <authorList>
            <person name="Cheng H."/>
            <person name="Wu Y.-H."/>
            <person name="Xu L."/>
            <person name="Xu X.-W."/>
        </authorList>
    </citation>
    <scope>NUCLEOTIDE SEQUENCE</scope>
    <source>
        <strain evidence="18">KCTC 42131</strain>
    </source>
</reference>
<keyword evidence="11 15" id="KW-0456">Lyase</keyword>
<dbReference type="EMBL" id="MASR01000001">
    <property type="protein sequence ID" value="OFE13192.1"/>
    <property type="molecule type" value="Genomic_DNA"/>
</dbReference>
<evidence type="ECO:0000313" key="19">
    <source>
        <dbReference type="Proteomes" id="UP000175669"/>
    </source>
</evidence>
<dbReference type="Proteomes" id="UP000175669">
    <property type="component" value="Unassembled WGS sequence"/>
</dbReference>
<feature type="domain" description="Formamidopyrimidine-DNA glycosylase catalytic" evidence="17">
    <location>
        <begin position="2"/>
        <end position="113"/>
    </location>
</feature>
<organism evidence="18 19">
    <name type="scientific">Pseudohongiella acticola</name>
    <dbReference type="NCBI Taxonomy" id="1524254"/>
    <lineage>
        <taxon>Bacteria</taxon>
        <taxon>Pseudomonadati</taxon>
        <taxon>Pseudomonadota</taxon>
        <taxon>Gammaproteobacteria</taxon>
        <taxon>Pseudomonadales</taxon>
        <taxon>Pseudohongiellaceae</taxon>
        <taxon>Pseudohongiella</taxon>
    </lineage>
</organism>
<dbReference type="CDD" id="cd08966">
    <property type="entry name" value="EcFpg-like_N"/>
    <property type="match status" value="1"/>
</dbReference>
<keyword evidence="19" id="KW-1185">Reference proteome</keyword>
<dbReference type="PROSITE" id="PS51068">
    <property type="entry name" value="FPG_CAT"/>
    <property type="match status" value="1"/>
</dbReference>